<dbReference type="RefSeq" id="WP_057942186.1">
    <property type="nucleotide sequence ID" value="NZ_CP011131.1"/>
</dbReference>
<keyword evidence="2" id="KW-0472">Membrane</keyword>
<evidence type="ECO:0000313" key="4">
    <source>
        <dbReference type="Proteomes" id="UP000829194"/>
    </source>
</evidence>
<dbReference type="EMBL" id="CP093547">
    <property type="protein sequence ID" value="UNP31006.1"/>
    <property type="molecule type" value="Genomic_DNA"/>
</dbReference>
<name>A0ABY3XH84_9GAMM</name>
<protein>
    <recommendedName>
        <fullName evidence="5">Transmembrane protein</fullName>
    </recommendedName>
</protein>
<feature type="region of interest" description="Disordered" evidence="1">
    <location>
        <begin position="192"/>
        <end position="216"/>
    </location>
</feature>
<keyword evidence="4" id="KW-1185">Reference proteome</keyword>
<feature type="transmembrane region" description="Helical" evidence="2">
    <location>
        <begin position="81"/>
        <end position="99"/>
    </location>
</feature>
<evidence type="ECO:0000313" key="3">
    <source>
        <dbReference type="EMBL" id="UNP31006.1"/>
    </source>
</evidence>
<proteinExistence type="predicted"/>
<evidence type="ECO:0000256" key="1">
    <source>
        <dbReference type="SAM" id="MobiDB-lite"/>
    </source>
</evidence>
<dbReference type="Proteomes" id="UP000829194">
    <property type="component" value="Chromosome"/>
</dbReference>
<organism evidence="3 4">
    <name type="scientific">Lysobacter gummosus</name>
    <dbReference type="NCBI Taxonomy" id="262324"/>
    <lineage>
        <taxon>Bacteria</taxon>
        <taxon>Pseudomonadati</taxon>
        <taxon>Pseudomonadota</taxon>
        <taxon>Gammaproteobacteria</taxon>
        <taxon>Lysobacterales</taxon>
        <taxon>Lysobacteraceae</taxon>
        <taxon>Lysobacter</taxon>
    </lineage>
</organism>
<feature type="region of interest" description="Disordered" evidence="1">
    <location>
        <begin position="1"/>
        <end position="35"/>
    </location>
</feature>
<gene>
    <name evidence="3" type="ORF">MOV92_07105</name>
</gene>
<feature type="transmembrane region" description="Helical" evidence="2">
    <location>
        <begin position="54"/>
        <end position="75"/>
    </location>
</feature>
<keyword evidence="2" id="KW-1133">Transmembrane helix</keyword>
<evidence type="ECO:0000256" key="2">
    <source>
        <dbReference type="SAM" id="Phobius"/>
    </source>
</evidence>
<accession>A0ABY3XH84</accession>
<keyword evidence="2" id="KW-0812">Transmembrane</keyword>
<reference evidence="3 4" key="1">
    <citation type="submission" date="2022-03" db="EMBL/GenBank/DDBJ databases">
        <title>Complete genome sequence of Lysobacter capsici VKM B-2533 and Lysobacter gummosus 10.1.1, promising sources of lytic agents.</title>
        <authorList>
            <person name="Tarlachkov S.V."/>
            <person name="Kudryakova I.V."/>
            <person name="Afoshin A.S."/>
            <person name="Leontyevskaya E.A."/>
            <person name="Leontyevskaya N.V."/>
        </authorList>
    </citation>
    <scope>NUCLEOTIDE SEQUENCE [LARGE SCALE GENOMIC DNA]</scope>
    <source>
        <strain evidence="3 4">10.1.1</strain>
    </source>
</reference>
<evidence type="ECO:0008006" key="5">
    <source>
        <dbReference type="Google" id="ProtNLM"/>
    </source>
</evidence>
<feature type="compositionally biased region" description="Basic and acidic residues" evidence="1">
    <location>
        <begin position="196"/>
        <end position="207"/>
    </location>
</feature>
<sequence>MPEIQAEPPPGSPDDGDDLRWDGIEATPGQTQTRPLDARDREVLVCMRSGASGIIGFVGAMALIIAIVLGVTGIYSLDIRVIAAIVFGVVCVLAAPAFLMSKEDARLRSDLDAGIKLIVSGRIDRMGSEEGDGPGFVTVLSDETPPRKLEFFVEKRLYQLVRPEDIVRIAYVPLSKTILQLIPGIAVTPGARTRRRAEPVRRREGRGSARPGRAAR</sequence>